<dbReference type="PROSITE" id="PS50943">
    <property type="entry name" value="HTH_CROC1"/>
    <property type="match status" value="1"/>
</dbReference>
<dbReference type="InterPro" id="IPR001387">
    <property type="entry name" value="Cro/C1-type_HTH"/>
</dbReference>
<dbReference type="Proteomes" id="UP000539313">
    <property type="component" value="Unassembled WGS sequence"/>
</dbReference>
<dbReference type="Pfam" id="PF13560">
    <property type="entry name" value="HTH_31"/>
    <property type="match status" value="1"/>
</dbReference>
<name>A0A7W3MST1_9ACTN</name>
<feature type="domain" description="HTH cro/C1-type" evidence="1">
    <location>
        <begin position="18"/>
        <end position="72"/>
    </location>
</feature>
<comment type="caution">
    <text evidence="2">The sequence shown here is derived from an EMBL/GenBank/DDBJ whole genome shotgun (WGS) entry which is preliminary data.</text>
</comment>
<dbReference type="SUPFAM" id="SSF47413">
    <property type="entry name" value="lambda repressor-like DNA-binding domains"/>
    <property type="match status" value="1"/>
</dbReference>
<organism evidence="2 3">
    <name type="scientific">Thermomonospora cellulosilytica</name>
    <dbReference type="NCBI Taxonomy" id="1411118"/>
    <lineage>
        <taxon>Bacteria</taxon>
        <taxon>Bacillati</taxon>
        <taxon>Actinomycetota</taxon>
        <taxon>Actinomycetes</taxon>
        <taxon>Streptosporangiales</taxon>
        <taxon>Thermomonosporaceae</taxon>
        <taxon>Thermomonospora</taxon>
    </lineage>
</organism>
<dbReference type="AlphaFoldDB" id="A0A7W3MST1"/>
<dbReference type="Gene3D" id="1.10.260.40">
    <property type="entry name" value="lambda repressor-like DNA-binding domains"/>
    <property type="match status" value="1"/>
</dbReference>
<dbReference type="SMART" id="SM00530">
    <property type="entry name" value="HTH_XRE"/>
    <property type="match status" value="1"/>
</dbReference>
<dbReference type="RefSeq" id="WP_182703642.1">
    <property type="nucleotide sequence ID" value="NZ_JACJII010000001.1"/>
</dbReference>
<accession>A0A7W3MST1</accession>
<gene>
    <name evidence="2" type="ORF">HNR21_000132</name>
</gene>
<sequence length="286" mass="32816">MATSRAPSVRRRRLGAELRRLREERDLTGDGVAESLGWSPSKVSRIENARIGARVEDVRAMLDLYRVAGAHRDAMLTLAEEATRPGWWSQYPDLPIDFATYIALEDEATAALQVESMAVPGLLQTRDYARYVMRSWNFITTTPPQQIERRVEVRMRRQQLLTRADPLRLEIVLDESVLQRMVGDRAVMRAQLDHLHTMAQLPHVVVRILPLAGPHPILANSFTLLEFAPVHDVIFPDIVHTESLTMSSLTDESVTYMYRLAHETLMQRALDRTDSLQRIRTVRDQW</sequence>
<keyword evidence="3" id="KW-1185">Reference proteome</keyword>
<reference evidence="2 3" key="1">
    <citation type="submission" date="2020-08" db="EMBL/GenBank/DDBJ databases">
        <title>Sequencing the genomes of 1000 actinobacteria strains.</title>
        <authorList>
            <person name="Klenk H.-P."/>
        </authorList>
    </citation>
    <scope>NUCLEOTIDE SEQUENCE [LARGE SCALE GENOMIC DNA]</scope>
    <source>
        <strain evidence="2 3">DSM 45823</strain>
    </source>
</reference>
<proteinExistence type="predicted"/>
<dbReference type="GO" id="GO:0003677">
    <property type="term" value="F:DNA binding"/>
    <property type="evidence" value="ECO:0007669"/>
    <property type="project" value="InterPro"/>
</dbReference>
<dbReference type="EMBL" id="JACJII010000001">
    <property type="protein sequence ID" value="MBA9001250.1"/>
    <property type="molecule type" value="Genomic_DNA"/>
</dbReference>
<dbReference type="Pfam" id="PF19054">
    <property type="entry name" value="DUF5753"/>
    <property type="match status" value="1"/>
</dbReference>
<evidence type="ECO:0000259" key="1">
    <source>
        <dbReference type="PROSITE" id="PS50943"/>
    </source>
</evidence>
<dbReference type="InterPro" id="IPR043917">
    <property type="entry name" value="DUF5753"/>
</dbReference>
<protein>
    <submittedName>
        <fullName evidence="2">Transcriptional regulator with XRE-family HTH domain</fullName>
    </submittedName>
</protein>
<evidence type="ECO:0000313" key="2">
    <source>
        <dbReference type="EMBL" id="MBA9001250.1"/>
    </source>
</evidence>
<evidence type="ECO:0000313" key="3">
    <source>
        <dbReference type="Proteomes" id="UP000539313"/>
    </source>
</evidence>
<dbReference type="InterPro" id="IPR010982">
    <property type="entry name" value="Lambda_DNA-bd_dom_sf"/>
</dbReference>
<dbReference type="CDD" id="cd00093">
    <property type="entry name" value="HTH_XRE"/>
    <property type="match status" value="1"/>
</dbReference>